<protein>
    <recommendedName>
        <fullName evidence="3">Peptidase S9 prolyl oligopeptidase catalytic domain-containing protein</fullName>
    </recommendedName>
</protein>
<accession>A0A4R0RTG3</accession>
<keyword evidence="2" id="KW-1185">Reference proteome</keyword>
<evidence type="ECO:0000313" key="1">
    <source>
        <dbReference type="EMBL" id="TCD70522.1"/>
    </source>
</evidence>
<dbReference type="OrthoDB" id="9988524at2759"/>
<comment type="caution">
    <text evidence="1">The sequence shown here is derived from an EMBL/GenBank/DDBJ whole genome shotgun (WGS) entry which is preliminary data.</text>
</comment>
<proteinExistence type="predicted"/>
<dbReference type="SUPFAM" id="SSF53474">
    <property type="entry name" value="alpha/beta-Hydrolases"/>
    <property type="match status" value="1"/>
</dbReference>
<evidence type="ECO:0000313" key="2">
    <source>
        <dbReference type="Proteomes" id="UP000292702"/>
    </source>
</evidence>
<dbReference type="Proteomes" id="UP000292702">
    <property type="component" value="Unassembled WGS sequence"/>
</dbReference>
<name>A0A4R0RTG3_9APHY</name>
<dbReference type="EMBL" id="RWJN01000019">
    <property type="protein sequence ID" value="TCD70522.1"/>
    <property type="molecule type" value="Genomic_DNA"/>
</dbReference>
<dbReference type="AlphaFoldDB" id="A0A4R0RTG3"/>
<dbReference type="InterPro" id="IPR029058">
    <property type="entry name" value="AB_hydrolase_fold"/>
</dbReference>
<dbReference type="STRING" id="92696.A0A4R0RTG3"/>
<organism evidence="1 2">
    <name type="scientific">Steccherinum ochraceum</name>
    <dbReference type="NCBI Taxonomy" id="92696"/>
    <lineage>
        <taxon>Eukaryota</taxon>
        <taxon>Fungi</taxon>
        <taxon>Dikarya</taxon>
        <taxon>Basidiomycota</taxon>
        <taxon>Agaricomycotina</taxon>
        <taxon>Agaricomycetes</taxon>
        <taxon>Polyporales</taxon>
        <taxon>Steccherinaceae</taxon>
        <taxon>Steccherinum</taxon>
    </lineage>
</organism>
<evidence type="ECO:0008006" key="3">
    <source>
        <dbReference type="Google" id="ProtNLM"/>
    </source>
</evidence>
<sequence length="327" mass="36377">MNVERTSDAPSLTSKKTSKLFVPVENTVECNVVLCGILEQLVPGESTRGRRLALILHGSMGFVASPYLEVLAKIELTRYHRHKDYLFQKRLALSLPVDSFRFDFRGNHESTGTATFAGFKEDIEDIAAVAAHLSSQYGYVIDLVVAHSRAVCSAMKWMCTSVAGSEVRTFVNVSGRYRMETVYNLVSPTAQKELDARGYSMLKAVVAGKRVEIKTTKEDVETYANFDVSHVWTDFPNETHVLGVHGLKDQVSPASDNSIYARALGNRQPGTYSLCYLEGADHNYTGFTDNIVNLILDWYHQAEYGVLKTGVWQTGTRGELSTETARL</sequence>
<reference evidence="1 2" key="1">
    <citation type="submission" date="2018-11" db="EMBL/GenBank/DDBJ databases">
        <title>Genome assembly of Steccherinum ochraceum LE-BIN_3174, the white-rot fungus of the Steccherinaceae family (The Residual Polyporoid clade, Polyporales, Basidiomycota).</title>
        <authorList>
            <person name="Fedorova T.V."/>
            <person name="Glazunova O.A."/>
            <person name="Landesman E.O."/>
            <person name="Moiseenko K.V."/>
            <person name="Psurtseva N.V."/>
            <person name="Savinova O.S."/>
            <person name="Shakhova N.V."/>
            <person name="Tyazhelova T.V."/>
            <person name="Vasina D.V."/>
        </authorList>
    </citation>
    <scope>NUCLEOTIDE SEQUENCE [LARGE SCALE GENOMIC DNA]</scope>
    <source>
        <strain evidence="1 2">LE-BIN_3174</strain>
    </source>
</reference>
<dbReference type="Gene3D" id="3.40.50.1820">
    <property type="entry name" value="alpha/beta hydrolase"/>
    <property type="match status" value="1"/>
</dbReference>
<gene>
    <name evidence="1" type="ORF">EIP91_002867</name>
</gene>